<comment type="subunit">
    <text evidence="9">The complex comprises the extracytoplasmic solute receptor protein and the two transmembrane proteins.</text>
</comment>
<sequence length="159" mass="16775">MTRIAAFSTALGAMALLMMTLVVVLDVGSRNLLSTPLTGTTEMVSHWFMVAILFLTIGSAQAERLHITVDLFGGAGPVVNALLDLAAALLMVAAMAGLAWFTASEALHATVRGERIEFPGFALPVWSPRWLVPAGLVLTGLIAAAQGLDAVARLRRPRP</sequence>
<keyword evidence="4 9" id="KW-0997">Cell inner membrane</keyword>
<dbReference type="Proteomes" id="UP000006786">
    <property type="component" value="Unassembled WGS sequence"/>
</dbReference>
<evidence type="ECO:0000256" key="8">
    <source>
        <dbReference type="ARBA" id="ARBA00038436"/>
    </source>
</evidence>
<dbReference type="GO" id="GO:0015740">
    <property type="term" value="P:C4-dicarboxylate transport"/>
    <property type="evidence" value="ECO:0007669"/>
    <property type="project" value="TreeGrafter"/>
</dbReference>
<name>K2MFR8_9HYPH</name>
<evidence type="ECO:0000256" key="2">
    <source>
        <dbReference type="ARBA" id="ARBA00022448"/>
    </source>
</evidence>
<evidence type="ECO:0000256" key="6">
    <source>
        <dbReference type="ARBA" id="ARBA00022989"/>
    </source>
</evidence>
<keyword evidence="7 9" id="KW-0472">Membrane</keyword>
<evidence type="ECO:0000256" key="9">
    <source>
        <dbReference type="RuleBase" id="RU369079"/>
    </source>
</evidence>
<comment type="caution">
    <text evidence="11">The sequence shown here is derived from an EMBL/GenBank/DDBJ whole genome shotgun (WGS) entry which is preliminary data.</text>
</comment>
<feature type="transmembrane region" description="Helical" evidence="9">
    <location>
        <begin position="130"/>
        <end position="152"/>
    </location>
</feature>
<feature type="domain" description="Tripartite ATP-independent periplasmic transporters DctQ component" evidence="10">
    <location>
        <begin position="19"/>
        <end position="150"/>
    </location>
</feature>
<dbReference type="OrthoDB" id="4250245at2"/>
<comment type="caution">
    <text evidence="9">Lacks conserved residue(s) required for the propagation of feature annotation.</text>
</comment>
<comment type="subcellular location">
    <subcellularLocation>
        <location evidence="1 9">Cell inner membrane</location>
        <topology evidence="1 9">Multi-pass membrane protein</topology>
    </subcellularLocation>
</comment>
<keyword evidence="5 9" id="KW-0812">Transmembrane</keyword>
<proteinExistence type="inferred from homology"/>
<evidence type="ECO:0000313" key="12">
    <source>
        <dbReference type="Proteomes" id="UP000006786"/>
    </source>
</evidence>
<evidence type="ECO:0000256" key="7">
    <source>
        <dbReference type="ARBA" id="ARBA00023136"/>
    </source>
</evidence>
<organism evidence="11 12">
    <name type="scientific">Nitratireductor pacificus pht-3B</name>
    <dbReference type="NCBI Taxonomy" id="391937"/>
    <lineage>
        <taxon>Bacteria</taxon>
        <taxon>Pseudomonadati</taxon>
        <taxon>Pseudomonadota</taxon>
        <taxon>Alphaproteobacteria</taxon>
        <taxon>Hyphomicrobiales</taxon>
        <taxon>Phyllobacteriaceae</taxon>
        <taxon>Nitratireductor</taxon>
    </lineage>
</organism>
<dbReference type="GO" id="GO:0022857">
    <property type="term" value="F:transmembrane transporter activity"/>
    <property type="evidence" value="ECO:0007669"/>
    <property type="project" value="UniProtKB-UniRule"/>
</dbReference>
<comment type="function">
    <text evidence="9">Part of the tripartite ATP-independent periplasmic (TRAP) transport system.</text>
</comment>
<comment type="similarity">
    <text evidence="8 9">Belongs to the TRAP transporter small permease family.</text>
</comment>
<evidence type="ECO:0000259" key="10">
    <source>
        <dbReference type="Pfam" id="PF04290"/>
    </source>
</evidence>
<keyword evidence="2 9" id="KW-0813">Transport</keyword>
<dbReference type="EMBL" id="AMRM01000001">
    <property type="protein sequence ID" value="EKF21001.1"/>
    <property type="molecule type" value="Genomic_DNA"/>
</dbReference>
<evidence type="ECO:0000256" key="3">
    <source>
        <dbReference type="ARBA" id="ARBA00022475"/>
    </source>
</evidence>
<evidence type="ECO:0000256" key="5">
    <source>
        <dbReference type="ARBA" id="ARBA00022692"/>
    </source>
</evidence>
<evidence type="ECO:0000256" key="4">
    <source>
        <dbReference type="ARBA" id="ARBA00022519"/>
    </source>
</evidence>
<dbReference type="GO" id="GO:0005886">
    <property type="term" value="C:plasma membrane"/>
    <property type="evidence" value="ECO:0007669"/>
    <property type="project" value="UniProtKB-SubCell"/>
</dbReference>
<feature type="transmembrane region" description="Helical" evidence="9">
    <location>
        <begin position="43"/>
        <end position="60"/>
    </location>
</feature>
<dbReference type="eggNOG" id="COG4665">
    <property type="taxonomic scope" value="Bacteria"/>
</dbReference>
<protein>
    <recommendedName>
        <fullName evidence="9">TRAP transporter small permease protein</fullName>
    </recommendedName>
</protein>
<dbReference type="InterPro" id="IPR007387">
    <property type="entry name" value="TRAP_DctQ"/>
</dbReference>
<dbReference type="AlphaFoldDB" id="K2MFR8"/>
<dbReference type="InterPro" id="IPR055348">
    <property type="entry name" value="DctQ"/>
</dbReference>
<feature type="transmembrane region" description="Helical" evidence="9">
    <location>
        <begin position="81"/>
        <end position="103"/>
    </location>
</feature>
<reference evidence="11 12" key="1">
    <citation type="journal article" date="2012" name="J. Bacteriol.">
        <title>Genome Sequence of Nitratireductor pacificus Type Strain pht-3B.</title>
        <authorList>
            <person name="Lai Q."/>
            <person name="Li G."/>
            <person name="Shao Z."/>
        </authorList>
    </citation>
    <scope>NUCLEOTIDE SEQUENCE [LARGE SCALE GENOMIC DNA]</scope>
    <source>
        <strain evidence="12">pht-3B</strain>
    </source>
</reference>
<dbReference type="PANTHER" id="PTHR35011">
    <property type="entry name" value="2,3-DIKETO-L-GULONATE TRAP TRANSPORTER SMALL PERMEASE PROTEIN YIAM"/>
    <property type="match status" value="1"/>
</dbReference>
<keyword evidence="12" id="KW-1185">Reference proteome</keyword>
<keyword evidence="6 9" id="KW-1133">Transmembrane helix</keyword>
<dbReference type="PATRIC" id="fig|391937.3.peg.301"/>
<dbReference type="RefSeq" id="WP_008593362.1">
    <property type="nucleotide sequence ID" value="NZ_AMRM01000001.1"/>
</dbReference>
<evidence type="ECO:0000256" key="1">
    <source>
        <dbReference type="ARBA" id="ARBA00004429"/>
    </source>
</evidence>
<keyword evidence="3" id="KW-1003">Cell membrane</keyword>
<dbReference type="Pfam" id="PF04290">
    <property type="entry name" value="DctQ"/>
    <property type="match status" value="1"/>
</dbReference>
<dbReference type="STRING" id="391937.NA2_01445"/>
<dbReference type="PANTHER" id="PTHR35011:SF10">
    <property type="entry name" value="TRAP TRANSPORTER SMALL PERMEASE PROTEIN"/>
    <property type="match status" value="1"/>
</dbReference>
<accession>K2MFR8</accession>
<gene>
    <name evidence="11" type="ORF">NA2_01445</name>
</gene>
<evidence type="ECO:0000313" key="11">
    <source>
        <dbReference type="EMBL" id="EKF21001.1"/>
    </source>
</evidence>